<evidence type="ECO:0000313" key="6">
    <source>
        <dbReference type="Proteomes" id="UP000193380"/>
    </source>
</evidence>
<dbReference type="PANTHER" id="PTHR10663:SF137">
    <property type="entry name" value="BREFELDIN A-INHIBITED GUANINE NUCLEOTIDE-EXCHANGE PROTEIN 1"/>
    <property type="match status" value="1"/>
</dbReference>
<protein>
    <recommendedName>
        <fullName evidence="7">Mon2/Sec7/BIG1-like dimerisation and cyclophilin-binding domain-containing protein</fullName>
    </recommendedName>
</protein>
<evidence type="ECO:0000256" key="2">
    <source>
        <dbReference type="ARBA" id="ARBA00022927"/>
    </source>
</evidence>
<evidence type="ECO:0000259" key="4">
    <source>
        <dbReference type="Pfam" id="PF16213"/>
    </source>
</evidence>
<keyword evidence="1" id="KW-0813">Transport</keyword>
<feature type="domain" description="Mon2/Sec7/BIG1-like HUS" evidence="3">
    <location>
        <begin position="407"/>
        <end position="565"/>
    </location>
</feature>
<dbReference type="InterPro" id="IPR016024">
    <property type="entry name" value="ARM-type_fold"/>
</dbReference>
<proteinExistence type="predicted"/>
<evidence type="ECO:0000313" key="5">
    <source>
        <dbReference type="EMBL" id="CDQ90582.1"/>
    </source>
</evidence>
<dbReference type="InterPro" id="IPR032629">
    <property type="entry name" value="DCB_dom"/>
</dbReference>
<keyword evidence="2" id="KW-0653">Protein transport</keyword>
<evidence type="ECO:0008006" key="7">
    <source>
        <dbReference type="Google" id="ProtNLM"/>
    </source>
</evidence>
<evidence type="ECO:0000256" key="1">
    <source>
        <dbReference type="ARBA" id="ARBA00022448"/>
    </source>
</evidence>
<dbReference type="GO" id="GO:0015031">
    <property type="term" value="P:protein transport"/>
    <property type="evidence" value="ECO:0007669"/>
    <property type="project" value="UniProtKB-KW"/>
</dbReference>
<dbReference type="EMBL" id="FR910698">
    <property type="protein sequence ID" value="CDQ90582.1"/>
    <property type="molecule type" value="Genomic_DNA"/>
</dbReference>
<feature type="domain" description="Mon2/Sec7/BIG1-like dimerisation and cyclophilin-binding" evidence="4">
    <location>
        <begin position="63"/>
        <end position="217"/>
    </location>
</feature>
<gene>
    <name evidence="5" type="ORF">GSONMT00052058001</name>
</gene>
<reference evidence="5" key="1">
    <citation type="journal article" date="2014" name="Nat. Commun.">
        <title>The rainbow trout genome provides novel insights into evolution after whole-genome duplication in vertebrates.</title>
        <authorList>
            <person name="Berthelot C."/>
            <person name="Brunet F."/>
            <person name="Chalopin D."/>
            <person name="Juanchich A."/>
            <person name="Bernard M."/>
            <person name="Noel B."/>
            <person name="Bento P."/>
            <person name="Da Silva C."/>
            <person name="Labadie K."/>
            <person name="Alberti A."/>
            <person name="Aury J.M."/>
            <person name="Louis A."/>
            <person name="Dehais P."/>
            <person name="Bardou P."/>
            <person name="Montfort J."/>
            <person name="Klopp C."/>
            <person name="Cabau C."/>
            <person name="Gaspin C."/>
            <person name="Thorgaard G.H."/>
            <person name="Boussaha M."/>
            <person name="Quillet E."/>
            <person name="Guyomard R."/>
            <person name="Galiana D."/>
            <person name="Bobe J."/>
            <person name="Volff J.N."/>
            <person name="Genet C."/>
            <person name="Wincker P."/>
            <person name="Jaillon O."/>
            <person name="Roest Crollius H."/>
            <person name="Guiguen Y."/>
        </authorList>
    </citation>
    <scope>NUCLEOTIDE SEQUENCE [LARGE SCALE GENOMIC DNA]</scope>
</reference>
<dbReference type="SUPFAM" id="SSF48371">
    <property type="entry name" value="ARM repeat"/>
    <property type="match status" value="1"/>
</dbReference>
<organism evidence="5 6">
    <name type="scientific">Oncorhynchus mykiss</name>
    <name type="common">Rainbow trout</name>
    <name type="synonym">Salmo gairdneri</name>
    <dbReference type="NCBI Taxonomy" id="8022"/>
    <lineage>
        <taxon>Eukaryota</taxon>
        <taxon>Metazoa</taxon>
        <taxon>Chordata</taxon>
        <taxon>Craniata</taxon>
        <taxon>Vertebrata</taxon>
        <taxon>Euteleostomi</taxon>
        <taxon>Actinopterygii</taxon>
        <taxon>Neopterygii</taxon>
        <taxon>Teleostei</taxon>
        <taxon>Protacanthopterygii</taxon>
        <taxon>Salmoniformes</taxon>
        <taxon>Salmonidae</taxon>
        <taxon>Salmoninae</taxon>
        <taxon>Oncorhynchus</taxon>
    </lineage>
</organism>
<dbReference type="Pfam" id="PF16213">
    <property type="entry name" value="DCB"/>
    <property type="match status" value="1"/>
</dbReference>
<reference evidence="5" key="2">
    <citation type="submission" date="2014-03" db="EMBL/GenBank/DDBJ databases">
        <authorList>
            <person name="Genoscope - CEA"/>
        </authorList>
    </citation>
    <scope>NUCLEOTIDE SEQUENCE</scope>
</reference>
<dbReference type="Proteomes" id="UP000193380">
    <property type="component" value="Unassembled WGS sequence"/>
</dbReference>
<evidence type="ECO:0000259" key="3">
    <source>
        <dbReference type="Pfam" id="PF12783"/>
    </source>
</evidence>
<dbReference type="STRING" id="8022.A0A060YGC3"/>
<name>A0A060YGC3_ONCMY</name>
<dbReference type="InterPro" id="IPR032691">
    <property type="entry name" value="Mon2/Sec7/BIG1-like_HUS"/>
</dbReference>
<accession>A0A060YGC3</accession>
<dbReference type="AlphaFoldDB" id="A0A060YGC3"/>
<dbReference type="PaxDb" id="8022-A0A060YGC3"/>
<dbReference type="PANTHER" id="PTHR10663">
    <property type="entry name" value="GUANYL-NUCLEOTIDE EXCHANGE FACTOR"/>
    <property type="match status" value="1"/>
</dbReference>
<sequence>MERKKSWLSPGCVCGAFLPGNWNKCWFKSRLYFYHALSRGQTRLYDLGLLFPWSLLSSPPPDSKSDSSTLPPIKSKTSFVEADKYFLPFELACQSKCPRIVITSLDCLQKLIAYGHLTGSGPDSAAPGKKLIDRIIETICGCFQGPQTDEGVQLQIIKALLTAVTSQHIEIHEGTVLQAVRTCYNIYLASKNLINQTTAKATLTQMLNVIFARMENQALTNHKISWSLASRKRDRQLYLSCVQGAAQHDQEAVEEGEEPNYEEKPQEIVQSILQEVVNTVVGDAMESAGETELPTEVTEPAKVINEVITKATAITEMVEDEGDSENVHANGIPGTPISASFPPSLPDDRLSVSSNDTQVSGTDLTVTLVTHSAQQSSFVLAWVSVSLSESGATTGPVPGAKFSHILQKDAFLVFRSLCKLSMKPLSDGPPDPKSHELRSKVLSLQLLLSILQNAGPIFKTNEMFINAIKQYLCVALSKNGVSSVPEVFELSLSIFLTLLSHFKTHLKMQIEVFFKEIFLYILETSTSSYDHKWMVIQTLTRICADAQGVVDIYVNYDCDLNAANIFERLVNDLSKIAQGRAGHELGTTPLQELTLRKKGLECLVSILKCMVEWSKDQYVNPNSQTSLGKILTKLQ</sequence>
<dbReference type="Pfam" id="PF12783">
    <property type="entry name" value="Sec7-like_HUS"/>
    <property type="match status" value="1"/>
</dbReference>